<dbReference type="GO" id="GO:0005886">
    <property type="term" value="C:plasma membrane"/>
    <property type="evidence" value="ECO:0007669"/>
    <property type="project" value="TreeGrafter"/>
</dbReference>
<sequence length="375" mass="41749">MTPSVPLARPGAETFSSLLQANTNLLKQFLLHVVFANNIAMCCGKLWLAFKRFVVRILANRGGLQKSHLLYCRKCRACCTSCNKCCCICLSRVPVASLIASFILAIGFTGFAVGLSEGVNNLNKWLKMDIVELASLGIMAFGIFLGSLSGMALLHGFAATGRTRFNCCGGWKRRFVARCCIGFLFGWHYFMFFLWMFIAPLLIIPVIFMGIFFGVCQVKVVKQLGKTCIKFSDYGLDDLVSTEEVCGDDLLVFCEAMTGATPFFAAAFVGGLFIVVGVFHMMFVLTANYAHVHDHRRRPKASECSTCRTCCTVKDPDRYEQCFPEPPVEEVQLALEEKLKLNAGDPEGGAHPHNHPHWEYVYDYEKTPAILGKKY</sequence>
<dbReference type="STRING" id="46731.A0A3M6UKP7"/>
<dbReference type="PANTHER" id="PTHR11683:SF12">
    <property type="entry name" value="M6, ISOFORM F"/>
    <property type="match status" value="1"/>
</dbReference>
<keyword evidence="1" id="KW-0812">Transmembrane</keyword>
<feature type="transmembrane region" description="Helical" evidence="1">
    <location>
        <begin position="93"/>
        <end position="113"/>
    </location>
</feature>
<feature type="transmembrane region" description="Helical" evidence="1">
    <location>
        <begin position="175"/>
        <end position="196"/>
    </location>
</feature>
<comment type="caution">
    <text evidence="2">The sequence shown here is derived from an EMBL/GenBank/DDBJ whole genome shotgun (WGS) entry which is preliminary data.</text>
</comment>
<evidence type="ECO:0008006" key="4">
    <source>
        <dbReference type="Google" id="ProtNLM"/>
    </source>
</evidence>
<name>A0A3M6UKP7_POCDA</name>
<feature type="transmembrane region" description="Helical" evidence="1">
    <location>
        <begin position="263"/>
        <end position="290"/>
    </location>
</feature>
<keyword evidence="1" id="KW-1133">Transmembrane helix</keyword>
<feature type="transmembrane region" description="Helical" evidence="1">
    <location>
        <begin position="29"/>
        <end position="48"/>
    </location>
</feature>
<dbReference type="OrthoDB" id="9993736at2759"/>
<dbReference type="InterPro" id="IPR001614">
    <property type="entry name" value="Myelin_PLP"/>
</dbReference>
<keyword evidence="3" id="KW-1185">Reference proteome</keyword>
<feature type="transmembrane region" description="Helical" evidence="1">
    <location>
        <begin position="133"/>
        <end position="154"/>
    </location>
</feature>
<dbReference type="Pfam" id="PF01275">
    <property type="entry name" value="Myelin_PLP"/>
    <property type="match status" value="1"/>
</dbReference>
<dbReference type="EMBL" id="RCHS01001352">
    <property type="protein sequence ID" value="RMX53958.1"/>
    <property type="molecule type" value="Genomic_DNA"/>
</dbReference>
<gene>
    <name evidence="2" type="ORF">pdam_00020899</name>
</gene>
<proteinExistence type="predicted"/>
<reference evidence="2 3" key="1">
    <citation type="journal article" date="2018" name="Sci. Rep.">
        <title>Comparative analysis of the Pocillopora damicornis genome highlights role of immune system in coral evolution.</title>
        <authorList>
            <person name="Cunning R."/>
            <person name="Bay R.A."/>
            <person name="Gillette P."/>
            <person name="Baker A.C."/>
            <person name="Traylor-Knowles N."/>
        </authorList>
    </citation>
    <scope>NUCLEOTIDE SEQUENCE [LARGE SCALE GENOMIC DNA]</scope>
    <source>
        <strain evidence="2">RSMAS</strain>
        <tissue evidence="2">Whole animal</tissue>
    </source>
</reference>
<evidence type="ECO:0000313" key="3">
    <source>
        <dbReference type="Proteomes" id="UP000275408"/>
    </source>
</evidence>
<keyword evidence="1" id="KW-0472">Membrane</keyword>
<accession>A0A3M6UKP7</accession>
<evidence type="ECO:0000256" key="1">
    <source>
        <dbReference type="SAM" id="Phobius"/>
    </source>
</evidence>
<dbReference type="PANTHER" id="PTHR11683">
    <property type="entry name" value="MYELIN PROTEOLIPID"/>
    <property type="match status" value="1"/>
</dbReference>
<dbReference type="GO" id="GO:0031175">
    <property type="term" value="P:neuron projection development"/>
    <property type="evidence" value="ECO:0007669"/>
    <property type="project" value="TreeGrafter"/>
</dbReference>
<feature type="transmembrane region" description="Helical" evidence="1">
    <location>
        <begin position="202"/>
        <end position="221"/>
    </location>
</feature>
<dbReference type="AlphaFoldDB" id="A0A3M6UKP7"/>
<organism evidence="2 3">
    <name type="scientific">Pocillopora damicornis</name>
    <name type="common">Cauliflower coral</name>
    <name type="synonym">Millepora damicornis</name>
    <dbReference type="NCBI Taxonomy" id="46731"/>
    <lineage>
        <taxon>Eukaryota</taxon>
        <taxon>Metazoa</taxon>
        <taxon>Cnidaria</taxon>
        <taxon>Anthozoa</taxon>
        <taxon>Hexacorallia</taxon>
        <taxon>Scleractinia</taxon>
        <taxon>Astrocoeniina</taxon>
        <taxon>Pocilloporidae</taxon>
        <taxon>Pocillopora</taxon>
    </lineage>
</organism>
<evidence type="ECO:0000313" key="2">
    <source>
        <dbReference type="EMBL" id="RMX53958.1"/>
    </source>
</evidence>
<dbReference type="Proteomes" id="UP000275408">
    <property type="component" value="Unassembled WGS sequence"/>
</dbReference>
<protein>
    <recommendedName>
        <fullName evidence="4">Neuronal membrane glycoprotein M6-a</fullName>
    </recommendedName>
</protein>